<comment type="caution">
    <text evidence="2">The sequence shown here is derived from an EMBL/GenBank/DDBJ whole genome shotgun (WGS) entry which is preliminary data.</text>
</comment>
<dbReference type="InterPro" id="IPR039715">
    <property type="entry name" value="ZCCHC10"/>
</dbReference>
<dbReference type="SUPFAM" id="SSF57756">
    <property type="entry name" value="Retrovirus zinc finger-like domains"/>
    <property type="match status" value="1"/>
</dbReference>
<evidence type="ECO:0000313" key="2">
    <source>
        <dbReference type="EMBL" id="KAK1436345.1"/>
    </source>
</evidence>
<reference evidence="2" key="1">
    <citation type="journal article" date="2023" name="bioRxiv">
        <title>Improved chromosome-level genome assembly for marigold (Tagetes erecta).</title>
        <authorList>
            <person name="Jiang F."/>
            <person name="Yuan L."/>
            <person name="Wang S."/>
            <person name="Wang H."/>
            <person name="Xu D."/>
            <person name="Wang A."/>
            <person name="Fan W."/>
        </authorList>
    </citation>
    <scope>NUCLEOTIDE SEQUENCE</scope>
    <source>
        <strain evidence="2">WSJ</strain>
        <tissue evidence="2">Leaf</tissue>
    </source>
</reference>
<feature type="compositionally biased region" description="Basic residues" evidence="1">
    <location>
        <begin position="154"/>
        <end position="165"/>
    </location>
</feature>
<dbReference type="InterPro" id="IPR036875">
    <property type="entry name" value="Znf_CCHC_sf"/>
</dbReference>
<dbReference type="PANTHER" id="PTHR13491">
    <property type="entry name" value="ZCCHC10 PROTEIN"/>
    <property type="match status" value="1"/>
</dbReference>
<dbReference type="Proteomes" id="UP001229421">
    <property type="component" value="Unassembled WGS sequence"/>
</dbReference>
<feature type="region of interest" description="Disordered" evidence="1">
    <location>
        <begin position="30"/>
        <end position="52"/>
    </location>
</feature>
<feature type="compositionally biased region" description="Basic and acidic residues" evidence="1">
    <location>
        <begin position="109"/>
        <end position="118"/>
    </location>
</feature>
<dbReference type="GO" id="GO:0008270">
    <property type="term" value="F:zinc ion binding"/>
    <property type="evidence" value="ECO:0007669"/>
    <property type="project" value="InterPro"/>
</dbReference>
<dbReference type="EMBL" id="JAUHHV010000001">
    <property type="protein sequence ID" value="KAK1436345.1"/>
    <property type="molecule type" value="Genomic_DNA"/>
</dbReference>
<dbReference type="PANTHER" id="PTHR13491:SF0">
    <property type="entry name" value="ZINC FINGER CCHC DOMAIN-CONTAINING PROTEIN 10"/>
    <property type="match status" value="1"/>
</dbReference>
<gene>
    <name evidence="2" type="ORF">QVD17_02124</name>
</gene>
<organism evidence="2 3">
    <name type="scientific">Tagetes erecta</name>
    <name type="common">African marigold</name>
    <dbReference type="NCBI Taxonomy" id="13708"/>
    <lineage>
        <taxon>Eukaryota</taxon>
        <taxon>Viridiplantae</taxon>
        <taxon>Streptophyta</taxon>
        <taxon>Embryophyta</taxon>
        <taxon>Tracheophyta</taxon>
        <taxon>Spermatophyta</taxon>
        <taxon>Magnoliopsida</taxon>
        <taxon>eudicotyledons</taxon>
        <taxon>Gunneridae</taxon>
        <taxon>Pentapetalae</taxon>
        <taxon>asterids</taxon>
        <taxon>campanulids</taxon>
        <taxon>Asterales</taxon>
        <taxon>Asteraceae</taxon>
        <taxon>Asteroideae</taxon>
        <taxon>Heliantheae alliance</taxon>
        <taxon>Tageteae</taxon>
        <taxon>Tagetes</taxon>
    </lineage>
</organism>
<evidence type="ECO:0000256" key="1">
    <source>
        <dbReference type="SAM" id="MobiDB-lite"/>
    </source>
</evidence>
<keyword evidence="3" id="KW-1185">Reference proteome</keyword>
<proteinExistence type="predicted"/>
<feature type="compositionally biased region" description="Basic residues" evidence="1">
    <location>
        <begin position="119"/>
        <end position="139"/>
    </location>
</feature>
<dbReference type="AlphaFoldDB" id="A0AAD8LEY5"/>
<protein>
    <recommendedName>
        <fullName evidence="4">Zinc finger CCHC domain-containing protein 10</fullName>
    </recommendedName>
</protein>
<dbReference type="Pfam" id="PF13917">
    <property type="entry name" value="zf-CCHC_3"/>
    <property type="match status" value="1"/>
</dbReference>
<evidence type="ECO:0000313" key="3">
    <source>
        <dbReference type="Proteomes" id="UP001229421"/>
    </source>
</evidence>
<accession>A0AAD8LEY5</accession>
<sequence length="184" mass="21221">MSEKMKAAALSAAKGLSRVQAERAAANATRNVNAYGQKEEGPSRWQEKKEAKTQMYLKSTEKQPTLNQKRCQKCRQTGHWTYECQKPASEAAKPESVSPFSHDLGGVFIKKDEKAEKSLKKKTEKHSKHKNKKRKHRSRSTSESSDSESDDDRRRKRKKHSRRSKQVISYLKLIFTWHTIYAKA</sequence>
<feature type="region of interest" description="Disordered" evidence="1">
    <location>
        <begin position="87"/>
        <end position="165"/>
    </location>
</feature>
<dbReference type="GO" id="GO:0003676">
    <property type="term" value="F:nucleic acid binding"/>
    <property type="evidence" value="ECO:0007669"/>
    <property type="project" value="InterPro"/>
</dbReference>
<dbReference type="Gene3D" id="4.10.60.10">
    <property type="entry name" value="Zinc finger, CCHC-type"/>
    <property type="match status" value="1"/>
</dbReference>
<evidence type="ECO:0008006" key="4">
    <source>
        <dbReference type="Google" id="ProtNLM"/>
    </source>
</evidence>
<name>A0AAD8LEY5_TARER</name>
<feature type="compositionally biased region" description="Basic and acidic residues" evidence="1">
    <location>
        <begin position="37"/>
        <end position="52"/>
    </location>
</feature>